<organism evidence="18">
    <name type="scientific">Terrestrivirus sp</name>
    <dbReference type="NCBI Taxonomy" id="2487775"/>
    <lineage>
        <taxon>Viruses</taxon>
        <taxon>Varidnaviria</taxon>
        <taxon>Bamfordvirae</taxon>
        <taxon>Nucleocytoviricota</taxon>
        <taxon>Megaviricetes</taxon>
        <taxon>Imitervirales</taxon>
        <taxon>Mimiviridae</taxon>
        <taxon>Klosneuvirinae</taxon>
    </lineage>
</organism>
<dbReference type="PANTHER" id="PTHR13101:SF1">
    <property type="entry name" value="PHOSPHOMEVALONATE KINASE"/>
    <property type="match status" value="1"/>
</dbReference>
<dbReference type="GO" id="GO:0004631">
    <property type="term" value="F:phosphomevalonate kinase activity"/>
    <property type="evidence" value="ECO:0007669"/>
    <property type="project" value="UniProtKB-EC"/>
</dbReference>
<protein>
    <recommendedName>
        <fullName evidence="17">Phosphomevalonate kinase</fullName>
        <ecNumber evidence="3">2.7.4.2</ecNumber>
    </recommendedName>
</protein>
<keyword evidence="8" id="KW-0547">Nucleotide-binding</keyword>
<evidence type="ECO:0000256" key="10">
    <source>
        <dbReference type="ARBA" id="ARBA00022778"/>
    </source>
</evidence>
<dbReference type="EC" id="2.7.4.2" evidence="3"/>
<evidence type="ECO:0000256" key="4">
    <source>
        <dbReference type="ARBA" id="ARBA00022490"/>
    </source>
</evidence>
<dbReference type="GO" id="GO:0019287">
    <property type="term" value="P:isopentenyl diphosphate biosynthetic process, mevalonate pathway"/>
    <property type="evidence" value="ECO:0007669"/>
    <property type="project" value="TreeGrafter"/>
</dbReference>
<keyword evidence="14" id="KW-0443">Lipid metabolism</keyword>
<keyword evidence="9 18" id="KW-0418">Kinase</keyword>
<evidence type="ECO:0000256" key="14">
    <source>
        <dbReference type="ARBA" id="ARBA00023098"/>
    </source>
</evidence>
<evidence type="ECO:0000256" key="2">
    <source>
        <dbReference type="ARBA" id="ARBA00005017"/>
    </source>
</evidence>
<evidence type="ECO:0000256" key="7">
    <source>
        <dbReference type="ARBA" id="ARBA00022679"/>
    </source>
</evidence>
<keyword evidence="10" id="KW-0152">Cholesterol biosynthesis</keyword>
<keyword evidence="6" id="KW-0153">Cholesterol metabolism</keyword>
<keyword evidence="4" id="KW-0963">Cytoplasm</keyword>
<sequence length="203" mass="23651">MGHKSEKSLTIILVSGKRSSGKDTTADIIKQYIEDNKQYDIIVDSIALAYATKVGYCKENNLDLDRMVNDYTFKESHRMGLLNYYLTHNDPLWYSDYVLEYIESKHNNENINYFIIPDLRILAHTNVFKSPIVINKLSVKCLFIRINATEETKKSRGWVKKDCDEDYTETELDDYTDFDIIINNDGTVDELRNELYGFLSTNL</sequence>
<comment type="subcellular location">
    <subcellularLocation>
        <location evidence="1">Cytoplasm</location>
        <location evidence="1">Cytosol</location>
    </subcellularLocation>
</comment>
<keyword evidence="5" id="KW-0444">Lipid biosynthesis</keyword>
<dbReference type="Pfam" id="PF04275">
    <property type="entry name" value="P-mevalo_kinase"/>
    <property type="match status" value="1"/>
</dbReference>
<evidence type="ECO:0000256" key="15">
    <source>
        <dbReference type="ARBA" id="ARBA00023166"/>
    </source>
</evidence>
<dbReference type="SUPFAM" id="SSF52540">
    <property type="entry name" value="P-loop containing nucleoside triphosphate hydrolases"/>
    <property type="match status" value="1"/>
</dbReference>
<keyword evidence="16" id="KW-0753">Steroid metabolism</keyword>
<keyword evidence="12" id="KW-0752">Steroid biosynthesis</keyword>
<evidence type="ECO:0000256" key="5">
    <source>
        <dbReference type="ARBA" id="ARBA00022516"/>
    </source>
</evidence>
<dbReference type="EMBL" id="MK071987">
    <property type="protein sequence ID" value="AYV76597.1"/>
    <property type="molecule type" value="Genomic_DNA"/>
</dbReference>
<dbReference type="InterPro" id="IPR005919">
    <property type="entry name" value="Pmev_kin_anim"/>
</dbReference>
<evidence type="ECO:0000256" key="13">
    <source>
        <dbReference type="ARBA" id="ARBA00023011"/>
    </source>
</evidence>
<comment type="pathway">
    <text evidence="2">Isoprenoid biosynthesis; isopentenyl diphosphate biosynthesis via mevalonate pathway; isopentenyl diphosphate from (R)-mevalonate: step 2/3.</text>
</comment>
<gene>
    <name evidence="18" type="ORF">Terrestrivirus9_34</name>
</gene>
<proteinExistence type="predicted"/>
<evidence type="ECO:0000256" key="9">
    <source>
        <dbReference type="ARBA" id="ARBA00022777"/>
    </source>
</evidence>
<evidence type="ECO:0000256" key="6">
    <source>
        <dbReference type="ARBA" id="ARBA00022548"/>
    </source>
</evidence>
<evidence type="ECO:0000256" key="3">
    <source>
        <dbReference type="ARBA" id="ARBA00012958"/>
    </source>
</evidence>
<name>A0A3G4ZNZ0_9VIRU</name>
<dbReference type="GO" id="GO:0006695">
    <property type="term" value="P:cholesterol biosynthetic process"/>
    <property type="evidence" value="ECO:0007669"/>
    <property type="project" value="UniProtKB-KW"/>
</dbReference>
<dbReference type="GO" id="GO:0005524">
    <property type="term" value="F:ATP binding"/>
    <property type="evidence" value="ECO:0007669"/>
    <property type="project" value="UniProtKB-KW"/>
</dbReference>
<evidence type="ECO:0000256" key="11">
    <source>
        <dbReference type="ARBA" id="ARBA00022840"/>
    </source>
</evidence>
<evidence type="ECO:0000313" key="18">
    <source>
        <dbReference type="EMBL" id="AYV76597.1"/>
    </source>
</evidence>
<evidence type="ECO:0000256" key="16">
    <source>
        <dbReference type="ARBA" id="ARBA00023221"/>
    </source>
</evidence>
<keyword evidence="13" id="KW-0756">Sterol biosynthesis</keyword>
<evidence type="ECO:0000256" key="8">
    <source>
        <dbReference type="ARBA" id="ARBA00022741"/>
    </source>
</evidence>
<keyword evidence="7" id="KW-0808">Transferase</keyword>
<dbReference type="InterPro" id="IPR027417">
    <property type="entry name" value="P-loop_NTPase"/>
</dbReference>
<dbReference type="PANTHER" id="PTHR13101">
    <property type="entry name" value="PHOSPHOMEVALONATE KINASE"/>
    <property type="match status" value="1"/>
</dbReference>
<keyword evidence="11" id="KW-0067">ATP-binding</keyword>
<dbReference type="Gene3D" id="3.40.50.300">
    <property type="entry name" value="P-loop containing nucleotide triphosphate hydrolases"/>
    <property type="match status" value="1"/>
</dbReference>
<evidence type="ECO:0000256" key="12">
    <source>
        <dbReference type="ARBA" id="ARBA00022955"/>
    </source>
</evidence>
<keyword evidence="15" id="KW-1207">Sterol metabolism</keyword>
<accession>A0A3G4ZNZ0</accession>
<evidence type="ECO:0000256" key="17">
    <source>
        <dbReference type="ARBA" id="ARBA00034549"/>
    </source>
</evidence>
<reference evidence="18" key="1">
    <citation type="submission" date="2018-10" db="EMBL/GenBank/DDBJ databases">
        <title>Hidden diversity of soil giant viruses.</title>
        <authorList>
            <person name="Schulz F."/>
            <person name="Alteio L."/>
            <person name="Goudeau D."/>
            <person name="Ryan E.M."/>
            <person name="Malmstrom R.R."/>
            <person name="Blanchard J."/>
            <person name="Woyke T."/>
        </authorList>
    </citation>
    <scope>NUCLEOTIDE SEQUENCE</scope>
    <source>
        <strain evidence="18">TEV1</strain>
    </source>
</reference>
<evidence type="ECO:0000256" key="1">
    <source>
        <dbReference type="ARBA" id="ARBA00004514"/>
    </source>
</evidence>